<dbReference type="PANTHER" id="PTHR33678:SF1">
    <property type="entry name" value="BLL1576 PROTEIN"/>
    <property type="match status" value="1"/>
</dbReference>
<dbReference type="NCBIfam" id="NF033517">
    <property type="entry name" value="transpos_IS66"/>
    <property type="match status" value="1"/>
</dbReference>
<protein>
    <submittedName>
        <fullName evidence="7">IS66 family transposase</fullName>
    </submittedName>
</protein>
<dbReference type="PANTHER" id="PTHR33678">
    <property type="entry name" value="BLL1576 PROTEIN"/>
    <property type="match status" value="1"/>
</dbReference>
<dbReference type="InterPro" id="IPR004291">
    <property type="entry name" value="Transposase_IS66_central"/>
</dbReference>
<dbReference type="Pfam" id="PF13817">
    <property type="entry name" value="DDE_Tnp_IS66_C"/>
    <property type="match status" value="1"/>
</dbReference>
<feature type="domain" description="Transposase IS66 zinc-finger binding" evidence="4">
    <location>
        <begin position="115"/>
        <end position="159"/>
    </location>
</feature>
<evidence type="ECO:0000313" key="7">
    <source>
        <dbReference type="EMBL" id="HIZ71277.1"/>
    </source>
</evidence>
<evidence type="ECO:0000259" key="3">
    <source>
        <dbReference type="Pfam" id="PF03050"/>
    </source>
</evidence>
<dbReference type="AlphaFoldDB" id="A0A9D2G312"/>
<proteinExistence type="predicted"/>
<feature type="domain" description="Transposase IS66 C-terminal" evidence="6">
    <location>
        <begin position="464"/>
        <end position="505"/>
    </location>
</feature>
<evidence type="ECO:0000313" key="8">
    <source>
        <dbReference type="Proteomes" id="UP000824106"/>
    </source>
</evidence>
<evidence type="ECO:0000259" key="5">
    <source>
        <dbReference type="Pfam" id="PF13007"/>
    </source>
</evidence>
<evidence type="ECO:0000259" key="6">
    <source>
        <dbReference type="Pfam" id="PF13817"/>
    </source>
</evidence>
<evidence type="ECO:0000259" key="4">
    <source>
        <dbReference type="Pfam" id="PF13005"/>
    </source>
</evidence>
<feature type="region of interest" description="Disordered" evidence="2">
    <location>
        <begin position="53"/>
        <end position="82"/>
    </location>
</feature>
<evidence type="ECO:0000256" key="1">
    <source>
        <dbReference type="SAM" id="Coils"/>
    </source>
</evidence>
<feature type="domain" description="Transposase IS66 central" evidence="3">
    <location>
        <begin position="182"/>
        <end position="457"/>
    </location>
</feature>
<reference evidence="7" key="2">
    <citation type="submission" date="2021-04" db="EMBL/GenBank/DDBJ databases">
        <authorList>
            <person name="Gilroy R."/>
        </authorList>
    </citation>
    <scope>NUCLEOTIDE SEQUENCE</scope>
    <source>
        <strain evidence="7">CHK169-4300</strain>
    </source>
</reference>
<dbReference type="InterPro" id="IPR039552">
    <property type="entry name" value="IS66_C"/>
</dbReference>
<sequence>MVQSSPNQNDKLIKLLEEQLKHSNRQIEALTEQVRHLTKLLYGSKTEQSKYNLSDGQTSLFDEDDDDSFNSSEHTEEQSQQKIVYTVERKAKNRKRNDFLADHLETEIIHHHPEDTTCDCCQQAMIEMGSTIVREEAMFIPATIKKIQHVEHAYECKNCKGDSFQVAQIKRGQAPLAPIQRSLTSPSVLAKVIYDKFTQYLPLYRQVKEWERCGLFTNDKNLSNWVIRTAEDWLFPVYQRMKEMMMKKSILHVDETYGKIIHRSDGKRGNSNAYNWVYRSVLSQGPVIVLFQSALSRARSVLEGFINNFRGTIICDGYSAYDKIADVSFANCWAHVRRYWLKANSKNGMIGVNFCDELYRLEREFKHLSPSKRRKRRQKHSKPIVEAFFQWIEESPFYGNNAIGKAATYTLKLADGLRAFLYDGRIEMDNNPAENAIRPSVIGRKNWMHSVSEAGAEANAICLSMAETAKANGIDFYQYLVKLLTELPNLNIHQTPEILNQYMPWSKTIQATCAKI</sequence>
<dbReference type="EMBL" id="DXAZ01000088">
    <property type="protein sequence ID" value="HIZ71277.1"/>
    <property type="molecule type" value="Genomic_DNA"/>
</dbReference>
<dbReference type="Pfam" id="PF03050">
    <property type="entry name" value="DDE_Tnp_IS66"/>
    <property type="match status" value="1"/>
</dbReference>
<gene>
    <name evidence="7" type="ORF">H9808_05865</name>
</gene>
<keyword evidence="1" id="KW-0175">Coiled coil</keyword>
<dbReference type="InterPro" id="IPR024463">
    <property type="entry name" value="Transposase_TnpC_homeodom"/>
</dbReference>
<evidence type="ECO:0000256" key="2">
    <source>
        <dbReference type="SAM" id="MobiDB-lite"/>
    </source>
</evidence>
<organism evidence="7 8">
    <name type="scientific">Candidatus Atopostipes pullistercoris</name>
    <dbReference type="NCBI Taxonomy" id="2838467"/>
    <lineage>
        <taxon>Bacteria</taxon>
        <taxon>Bacillati</taxon>
        <taxon>Bacillota</taxon>
        <taxon>Bacilli</taxon>
        <taxon>Lactobacillales</taxon>
        <taxon>Carnobacteriaceae</taxon>
        <taxon>Atopostipes</taxon>
    </lineage>
</organism>
<dbReference type="InterPro" id="IPR024474">
    <property type="entry name" value="Znf_dom_IS66"/>
</dbReference>
<dbReference type="InterPro" id="IPR052344">
    <property type="entry name" value="Transposase-related"/>
</dbReference>
<feature type="coiled-coil region" evidence="1">
    <location>
        <begin position="13"/>
        <end position="40"/>
    </location>
</feature>
<name>A0A9D2G312_9LACT</name>
<dbReference type="Pfam" id="PF13007">
    <property type="entry name" value="LZ_Tnp_IS66"/>
    <property type="match status" value="1"/>
</dbReference>
<reference evidence="7" key="1">
    <citation type="journal article" date="2021" name="PeerJ">
        <title>Extensive microbial diversity within the chicken gut microbiome revealed by metagenomics and culture.</title>
        <authorList>
            <person name="Gilroy R."/>
            <person name="Ravi A."/>
            <person name="Getino M."/>
            <person name="Pursley I."/>
            <person name="Horton D.L."/>
            <person name="Alikhan N.F."/>
            <person name="Baker D."/>
            <person name="Gharbi K."/>
            <person name="Hall N."/>
            <person name="Watson M."/>
            <person name="Adriaenssens E.M."/>
            <person name="Foster-Nyarko E."/>
            <person name="Jarju S."/>
            <person name="Secka A."/>
            <person name="Antonio M."/>
            <person name="Oren A."/>
            <person name="Chaudhuri R.R."/>
            <person name="La Ragione R."/>
            <person name="Hildebrand F."/>
            <person name="Pallen M.J."/>
        </authorList>
    </citation>
    <scope>NUCLEOTIDE SEQUENCE</scope>
    <source>
        <strain evidence="7">CHK169-4300</strain>
    </source>
</reference>
<dbReference type="Pfam" id="PF13005">
    <property type="entry name" value="zf-IS66"/>
    <property type="match status" value="1"/>
</dbReference>
<accession>A0A9D2G312</accession>
<comment type="caution">
    <text evidence="7">The sequence shown here is derived from an EMBL/GenBank/DDBJ whole genome shotgun (WGS) entry which is preliminary data.</text>
</comment>
<feature type="domain" description="Transposase TnpC homeodomain" evidence="5">
    <location>
        <begin position="30"/>
        <end position="107"/>
    </location>
</feature>
<dbReference type="Proteomes" id="UP000824106">
    <property type="component" value="Unassembled WGS sequence"/>
</dbReference>